<feature type="non-terminal residue" evidence="1">
    <location>
        <position position="204"/>
    </location>
</feature>
<evidence type="ECO:0000313" key="1">
    <source>
        <dbReference type="EMBL" id="GMI36216.1"/>
    </source>
</evidence>
<gene>
    <name evidence="1" type="ORF">TeGR_g7775</name>
</gene>
<organism evidence="1 2">
    <name type="scientific">Tetraparma gracilis</name>
    <dbReference type="NCBI Taxonomy" id="2962635"/>
    <lineage>
        <taxon>Eukaryota</taxon>
        <taxon>Sar</taxon>
        <taxon>Stramenopiles</taxon>
        <taxon>Ochrophyta</taxon>
        <taxon>Bolidophyceae</taxon>
        <taxon>Parmales</taxon>
        <taxon>Triparmaceae</taxon>
        <taxon>Tetraparma</taxon>
    </lineage>
</organism>
<evidence type="ECO:0008006" key="3">
    <source>
        <dbReference type="Google" id="ProtNLM"/>
    </source>
</evidence>
<accession>A0ABQ6MZV7</accession>
<keyword evidence="2" id="KW-1185">Reference proteome</keyword>
<proteinExistence type="predicted"/>
<reference evidence="1 2" key="1">
    <citation type="journal article" date="2023" name="Commun. Biol.">
        <title>Genome analysis of Parmales, the sister group of diatoms, reveals the evolutionary specialization of diatoms from phago-mixotrophs to photoautotrophs.</title>
        <authorList>
            <person name="Ban H."/>
            <person name="Sato S."/>
            <person name="Yoshikawa S."/>
            <person name="Yamada K."/>
            <person name="Nakamura Y."/>
            <person name="Ichinomiya M."/>
            <person name="Sato N."/>
            <person name="Blanc-Mathieu R."/>
            <person name="Endo H."/>
            <person name="Kuwata A."/>
            <person name="Ogata H."/>
        </authorList>
    </citation>
    <scope>NUCLEOTIDE SEQUENCE [LARGE SCALE GENOMIC DNA]</scope>
</reference>
<dbReference type="InterPro" id="IPR038506">
    <property type="entry name" value="GLE1-like_sf"/>
</dbReference>
<sequence>YPLACVVAGLAKHEAANPPADGGATFSEIWTNVLTCASPFTVPLTPSVPDSAGEAELMSALGFREKAGEDESFDAFLKRTEALVNIAASVLCASSAAARDCGRWLDAFLAGVGGRAPIYACPVLASFLAVARGALGGAREEVAGRVREVLGRADQGVVGKPSHVRLEKLIKDWLGPEGGKMPEGVCEAFYGRDVVAGAGGGGGG</sequence>
<dbReference type="Gene3D" id="1.25.40.510">
    <property type="entry name" value="GLE1-like"/>
    <property type="match status" value="1"/>
</dbReference>
<evidence type="ECO:0000313" key="2">
    <source>
        <dbReference type="Proteomes" id="UP001165060"/>
    </source>
</evidence>
<dbReference type="Proteomes" id="UP001165060">
    <property type="component" value="Unassembled WGS sequence"/>
</dbReference>
<comment type="caution">
    <text evidence="1">The sequence shown here is derived from an EMBL/GenBank/DDBJ whole genome shotgun (WGS) entry which is preliminary data.</text>
</comment>
<protein>
    <recommendedName>
        <fullName evidence="3">Exportin-T</fullName>
    </recommendedName>
</protein>
<dbReference type="EMBL" id="BRYB01000721">
    <property type="protein sequence ID" value="GMI36216.1"/>
    <property type="molecule type" value="Genomic_DNA"/>
</dbReference>
<feature type="non-terminal residue" evidence="1">
    <location>
        <position position="1"/>
    </location>
</feature>
<name>A0ABQ6MZV7_9STRA</name>